<organism evidence="3 4">
    <name type="scientific">Eiseniibacteriota bacterium</name>
    <dbReference type="NCBI Taxonomy" id="2212470"/>
    <lineage>
        <taxon>Bacteria</taxon>
        <taxon>Candidatus Eiseniibacteriota</taxon>
    </lineage>
</organism>
<feature type="domain" description="Lipid/polyisoprenoid-binding YceI-like" evidence="2">
    <location>
        <begin position="25"/>
        <end position="193"/>
    </location>
</feature>
<feature type="signal peptide" evidence="1">
    <location>
        <begin position="1"/>
        <end position="21"/>
    </location>
</feature>
<keyword evidence="1" id="KW-0732">Signal</keyword>
<evidence type="ECO:0000313" key="3">
    <source>
        <dbReference type="EMBL" id="TMQ56622.1"/>
    </source>
</evidence>
<dbReference type="Pfam" id="PF04264">
    <property type="entry name" value="YceI"/>
    <property type="match status" value="1"/>
</dbReference>
<feature type="chain" id="PRO_5021845500" evidence="1">
    <location>
        <begin position="22"/>
        <end position="199"/>
    </location>
</feature>
<dbReference type="PANTHER" id="PTHR34406:SF1">
    <property type="entry name" value="PROTEIN YCEI"/>
    <property type="match status" value="1"/>
</dbReference>
<evidence type="ECO:0000259" key="2">
    <source>
        <dbReference type="SMART" id="SM00867"/>
    </source>
</evidence>
<dbReference type="InterPro" id="IPR007372">
    <property type="entry name" value="Lipid/polyisoprenoid-bd_YceI"/>
</dbReference>
<dbReference type="SUPFAM" id="SSF101874">
    <property type="entry name" value="YceI-like"/>
    <property type="match status" value="1"/>
</dbReference>
<reference evidence="3 4" key="1">
    <citation type="journal article" date="2019" name="Nat. Microbiol.">
        <title>Mediterranean grassland soil C-N compound turnover is dependent on rainfall and depth, and is mediated by genomically divergent microorganisms.</title>
        <authorList>
            <person name="Diamond S."/>
            <person name="Andeer P.F."/>
            <person name="Li Z."/>
            <person name="Crits-Christoph A."/>
            <person name="Burstein D."/>
            <person name="Anantharaman K."/>
            <person name="Lane K.R."/>
            <person name="Thomas B.C."/>
            <person name="Pan C."/>
            <person name="Northen T.R."/>
            <person name="Banfield J.F."/>
        </authorList>
    </citation>
    <scope>NUCLEOTIDE SEQUENCE [LARGE SCALE GENOMIC DNA]</scope>
    <source>
        <strain evidence="3">WS_2</strain>
    </source>
</reference>
<dbReference type="EMBL" id="VBOS01000158">
    <property type="protein sequence ID" value="TMQ56622.1"/>
    <property type="molecule type" value="Genomic_DNA"/>
</dbReference>
<dbReference type="InterPro" id="IPR036761">
    <property type="entry name" value="TTHA0802/YceI-like_sf"/>
</dbReference>
<name>A0A538SZ35_UNCEI</name>
<dbReference type="AlphaFoldDB" id="A0A538SZ35"/>
<gene>
    <name evidence="3" type="ORF">E6K72_04755</name>
</gene>
<evidence type="ECO:0000313" key="4">
    <source>
        <dbReference type="Proteomes" id="UP000317716"/>
    </source>
</evidence>
<evidence type="ECO:0000256" key="1">
    <source>
        <dbReference type="SAM" id="SignalP"/>
    </source>
</evidence>
<dbReference type="Gene3D" id="2.40.128.110">
    <property type="entry name" value="Lipid/polyisoprenoid-binding, YceI-like"/>
    <property type="match status" value="1"/>
</dbReference>
<dbReference type="Proteomes" id="UP000317716">
    <property type="component" value="Unassembled WGS sequence"/>
</dbReference>
<dbReference type="SMART" id="SM00867">
    <property type="entry name" value="YceI"/>
    <property type="match status" value="1"/>
</dbReference>
<protein>
    <submittedName>
        <fullName evidence="3">YceI family protein</fullName>
    </submittedName>
</protein>
<accession>A0A538SZ35</accession>
<dbReference type="PANTHER" id="PTHR34406">
    <property type="entry name" value="PROTEIN YCEI"/>
    <property type="match status" value="1"/>
</dbReference>
<proteinExistence type="predicted"/>
<sequence>MSLRIAVAVAALTLTASAASATTQTFVVDKNHSEAGFKVRHLLSKTPGRFNDFAGTIRLDPAKPESSSVEFRIRAESVDTDVPDRDKHLRSADFFDVANHPEIVFKSESVRRTGDDRYDVTGTLSIRGVEKRITLPVTYYGQTHDPWGGERVGFSTAVTLDRKDLGMVWNKALDQGGFLLGDEVWVTLEIEAVRDKSAS</sequence>
<comment type="caution">
    <text evidence="3">The sequence shown here is derived from an EMBL/GenBank/DDBJ whole genome shotgun (WGS) entry which is preliminary data.</text>
</comment>